<sequence>MIEKLARLFGHVDYDLTIPEMLLKAEIVDTFDYFDDQHFGHFRNWGHGVVNREVLICRFHRPMWEVERDWMRPVGFQYADAAVLLQVCAHERTLNFEIMANGTNYPLGANTGWVYASGIPTLIPAKRKVILTAHYSNKKSGLYSDGSGKIFALMSRTTK</sequence>
<evidence type="ECO:0000313" key="1">
    <source>
        <dbReference type="EMBL" id="OGE78267.1"/>
    </source>
</evidence>
<dbReference type="AlphaFoldDB" id="A0A1F5NKN8"/>
<proteinExistence type="predicted"/>
<accession>A0A1F5NKN8</accession>
<gene>
    <name evidence="1" type="ORF">A2751_03895</name>
</gene>
<dbReference type="EMBL" id="MFEK01000014">
    <property type="protein sequence ID" value="OGE78267.1"/>
    <property type="molecule type" value="Genomic_DNA"/>
</dbReference>
<comment type="caution">
    <text evidence="1">The sequence shown here is derived from an EMBL/GenBank/DDBJ whole genome shotgun (WGS) entry which is preliminary data.</text>
</comment>
<name>A0A1F5NKN8_9BACT</name>
<dbReference type="Proteomes" id="UP000176864">
    <property type="component" value="Unassembled WGS sequence"/>
</dbReference>
<evidence type="ECO:0000313" key="2">
    <source>
        <dbReference type="Proteomes" id="UP000176864"/>
    </source>
</evidence>
<organism evidence="1 2">
    <name type="scientific">Candidatus Doudnabacteria bacterium RIFCSPHIGHO2_01_FULL_46_14</name>
    <dbReference type="NCBI Taxonomy" id="1817824"/>
    <lineage>
        <taxon>Bacteria</taxon>
        <taxon>Candidatus Doudnaibacteriota</taxon>
    </lineage>
</organism>
<reference evidence="1 2" key="1">
    <citation type="journal article" date="2016" name="Nat. Commun.">
        <title>Thousands of microbial genomes shed light on interconnected biogeochemical processes in an aquifer system.</title>
        <authorList>
            <person name="Anantharaman K."/>
            <person name="Brown C.T."/>
            <person name="Hug L.A."/>
            <person name="Sharon I."/>
            <person name="Castelle C.J."/>
            <person name="Probst A.J."/>
            <person name="Thomas B.C."/>
            <person name="Singh A."/>
            <person name="Wilkins M.J."/>
            <person name="Karaoz U."/>
            <person name="Brodie E.L."/>
            <person name="Williams K.H."/>
            <person name="Hubbard S.S."/>
            <person name="Banfield J.F."/>
        </authorList>
    </citation>
    <scope>NUCLEOTIDE SEQUENCE [LARGE SCALE GENOMIC DNA]</scope>
</reference>
<protein>
    <submittedName>
        <fullName evidence="1">Uncharacterized protein</fullName>
    </submittedName>
</protein>